<dbReference type="InterPro" id="IPR023833">
    <property type="entry name" value="Signal_pept_SipW-depend-type"/>
</dbReference>
<proteinExistence type="predicted"/>
<sequence length="207" mass="20783">MARHRGSFVRAALPGRWRAVLAGGLVLGVGATATLAAWNDAENATGMFGSSVFDTVSKNSTDATFASHDQTPATLTFAATGMSPGALFTAGLDVRTTGPADPPALASTVGGTSVLTSAVPAGDSQLTGQLEYRVAVTATTTTCAAATYAGAYVAVTTVPVGVQGALSANAANTVRFCFQIRLKTDAPNTTQGRTGTVTWAFTSASAS</sequence>
<reference evidence="1 2" key="1">
    <citation type="submission" date="2023-07" db="EMBL/GenBank/DDBJ databases">
        <title>Comparative genomics of wheat-associated soil bacteria to identify genetic determinants of phenazine resistance.</title>
        <authorList>
            <person name="Mouncey N."/>
        </authorList>
    </citation>
    <scope>NUCLEOTIDE SEQUENCE [LARGE SCALE GENOMIC DNA]</scope>
    <source>
        <strain evidence="1 2">V3I3</strain>
    </source>
</reference>
<keyword evidence="2" id="KW-1185">Reference proteome</keyword>
<dbReference type="EMBL" id="JAUSYY010000001">
    <property type="protein sequence ID" value="MDQ0895240.1"/>
    <property type="molecule type" value="Genomic_DNA"/>
</dbReference>
<comment type="caution">
    <text evidence="1">The sequence shown here is derived from an EMBL/GenBank/DDBJ whole genome shotgun (WGS) entry which is preliminary data.</text>
</comment>
<evidence type="ECO:0000313" key="1">
    <source>
        <dbReference type="EMBL" id="MDQ0895240.1"/>
    </source>
</evidence>
<accession>A0ABU0RAY5</accession>
<gene>
    <name evidence="1" type="ORF">QFZ26_002795</name>
</gene>
<protein>
    <submittedName>
        <fullName evidence="1">Ribosomally synthesized peptide with SipW-like signal peptide</fullName>
    </submittedName>
</protein>
<organism evidence="1 2">
    <name type="scientific">Agromyces ramosus</name>
    <dbReference type="NCBI Taxonomy" id="33879"/>
    <lineage>
        <taxon>Bacteria</taxon>
        <taxon>Bacillati</taxon>
        <taxon>Actinomycetota</taxon>
        <taxon>Actinomycetes</taxon>
        <taxon>Micrococcales</taxon>
        <taxon>Microbacteriaceae</taxon>
        <taxon>Agromyces</taxon>
    </lineage>
</organism>
<dbReference type="Proteomes" id="UP001239083">
    <property type="component" value="Unassembled WGS sequence"/>
</dbReference>
<evidence type="ECO:0000313" key="2">
    <source>
        <dbReference type="Proteomes" id="UP001239083"/>
    </source>
</evidence>
<name>A0ABU0RAY5_9MICO</name>
<dbReference type="NCBIfam" id="TIGR04088">
    <property type="entry name" value="cognate_SipW"/>
    <property type="match status" value="1"/>
</dbReference>
<dbReference type="RefSeq" id="WP_307043146.1">
    <property type="nucleotide sequence ID" value="NZ_JAUSYY010000001.1"/>
</dbReference>